<sequence>MDAVDQDGNSALHWAVSSGHQEAMESLVEGGIDVNIQNKFQETALHMASRMNRLAMVQVLLAYGSNVHRRNTEYAIAMQYAAHSINPRIARSLATFGSDVNIACFTKKGKVKKGVLKEKKEPPLGKVSPISSPRLPSWRREEIQALENLPQLDSYYPDDAARRESTGFRH</sequence>
<feature type="repeat" description="ANK" evidence="3">
    <location>
        <begin position="40"/>
        <end position="72"/>
    </location>
</feature>
<dbReference type="GeneID" id="109468008"/>
<reference evidence="5" key="1">
    <citation type="submission" date="2025-08" db="UniProtKB">
        <authorList>
            <consortium name="RefSeq"/>
        </authorList>
    </citation>
    <scope>IDENTIFICATION</scope>
    <source>
        <tissue evidence="5">Gonad</tissue>
    </source>
</reference>
<dbReference type="PROSITE" id="PS50297">
    <property type="entry name" value="ANK_REP_REGION"/>
    <property type="match status" value="2"/>
</dbReference>
<keyword evidence="1" id="KW-0677">Repeat</keyword>
<keyword evidence="4" id="KW-1185">Reference proteome</keyword>
<feature type="repeat" description="ANK" evidence="3">
    <location>
        <begin position="7"/>
        <end position="39"/>
    </location>
</feature>
<proteinExistence type="predicted"/>
<dbReference type="Gene3D" id="1.25.40.20">
    <property type="entry name" value="Ankyrin repeat-containing domain"/>
    <property type="match status" value="1"/>
</dbReference>
<dbReference type="SUPFAM" id="SSF48403">
    <property type="entry name" value="Ankyrin repeat"/>
    <property type="match status" value="1"/>
</dbReference>
<dbReference type="RefSeq" id="XP_019621771.1">
    <property type="nucleotide sequence ID" value="XM_019766212.1"/>
</dbReference>
<accession>A0A6P4YWZ7</accession>
<dbReference type="InterPro" id="IPR002110">
    <property type="entry name" value="Ankyrin_rpt"/>
</dbReference>
<name>A0A6P4YWZ7_BRABE</name>
<dbReference type="AlphaFoldDB" id="A0A6P4YWZ7"/>
<dbReference type="OrthoDB" id="2157354at2759"/>
<evidence type="ECO:0000313" key="5">
    <source>
        <dbReference type="RefSeq" id="XP_019621771.1"/>
    </source>
</evidence>
<dbReference type="PRINTS" id="PR01415">
    <property type="entry name" value="ANKYRIN"/>
</dbReference>
<dbReference type="SMART" id="SM00248">
    <property type="entry name" value="ANK"/>
    <property type="match status" value="3"/>
</dbReference>
<evidence type="ECO:0000256" key="2">
    <source>
        <dbReference type="ARBA" id="ARBA00023043"/>
    </source>
</evidence>
<protein>
    <submittedName>
        <fullName evidence="5">26S proteasome non-ATPase regulatory subunit 10-like</fullName>
    </submittedName>
</protein>
<dbReference type="PROSITE" id="PS50088">
    <property type="entry name" value="ANK_REPEAT"/>
    <property type="match status" value="2"/>
</dbReference>
<dbReference type="PANTHER" id="PTHR24198">
    <property type="entry name" value="ANKYRIN REPEAT AND PROTEIN KINASE DOMAIN-CONTAINING PROTEIN"/>
    <property type="match status" value="1"/>
</dbReference>
<dbReference type="PANTHER" id="PTHR24198:SF165">
    <property type="entry name" value="ANKYRIN REPEAT-CONTAINING PROTEIN-RELATED"/>
    <property type="match status" value="1"/>
</dbReference>
<organism evidence="4 5">
    <name type="scientific">Branchiostoma belcheri</name>
    <name type="common">Amphioxus</name>
    <dbReference type="NCBI Taxonomy" id="7741"/>
    <lineage>
        <taxon>Eukaryota</taxon>
        <taxon>Metazoa</taxon>
        <taxon>Chordata</taxon>
        <taxon>Cephalochordata</taxon>
        <taxon>Leptocardii</taxon>
        <taxon>Amphioxiformes</taxon>
        <taxon>Branchiostomatidae</taxon>
        <taxon>Branchiostoma</taxon>
    </lineage>
</organism>
<dbReference type="InterPro" id="IPR036770">
    <property type="entry name" value="Ankyrin_rpt-contain_sf"/>
</dbReference>
<gene>
    <name evidence="5" type="primary">LOC109468008</name>
</gene>
<evidence type="ECO:0000256" key="3">
    <source>
        <dbReference type="PROSITE-ProRule" id="PRU00023"/>
    </source>
</evidence>
<dbReference type="Proteomes" id="UP000515135">
    <property type="component" value="Unplaced"/>
</dbReference>
<evidence type="ECO:0000256" key="1">
    <source>
        <dbReference type="ARBA" id="ARBA00022737"/>
    </source>
</evidence>
<keyword evidence="2 3" id="KW-0040">ANK repeat</keyword>
<dbReference type="KEGG" id="bbel:109468008"/>
<dbReference type="Pfam" id="PF12796">
    <property type="entry name" value="Ank_2"/>
    <property type="match status" value="1"/>
</dbReference>
<evidence type="ECO:0000313" key="4">
    <source>
        <dbReference type="Proteomes" id="UP000515135"/>
    </source>
</evidence>